<name>A0ABW2KVZ6_9PROT</name>
<dbReference type="InterPro" id="IPR017497">
    <property type="entry name" value="BchO"/>
</dbReference>
<dbReference type="NCBIfam" id="TIGR03056">
    <property type="entry name" value="bchO_mg_che_rel"/>
    <property type="match status" value="1"/>
</dbReference>
<reference evidence="3" key="1">
    <citation type="journal article" date="2019" name="Int. J. Syst. Evol. Microbiol.">
        <title>The Global Catalogue of Microorganisms (GCM) 10K type strain sequencing project: providing services to taxonomists for standard genome sequencing and annotation.</title>
        <authorList>
            <consortium name="The Broad Institute Genomics Platform"/>
            <consortium name="The Broad Institute Genome Sequencing Center for Infectious Disease"/>
            <person name="Wu L."/>
            <person name="Ma J."/>
        </authorList>
    </citation>
    <scope>NUCLEOTIDE SEQUENCE [LARGE SCALE GENOMIC DNA]</scope>
    <source>
        <strain evidence="3">CGMCC 1.16275</strain>
    </source>
</reference>
<organism evidence="2 3">
    <name type="scientific">Rhodocista pekingensis</name>
    <dbReference type="NCBI Taxonomy" id="201185"/>
    <lineage>
        <taxon>Bacteria</taxon>
        <taxon>Pseudomonadati</taxon>
        <taxon>Pseudomonadota</taxon>
        <taxon>Alphaproteobacteria</taxon>
        <taxon>Rhodospirillales</taxon>
        <taxon>Azospirillaceae</taxon>
        <taxon>Rhodocista</taxon>
    </lineage>
</organism>
<proteinExistence type="predicted"/>
<keyword evidence="3" id="KW-1185">Reference proteome</keyword>
<dbReference type="SUPFAM" id="SSF53474">
    <property type="entry name" value="alpha/beta-Hydrolases"/>
    <property type="match status" value="1"/>
</dbReference>
<dbReference type="RefSeq" id="WP_377358695.1">
    <property type="nucleotide sequence ID" value="NZ_JBHTCM010000010.1"/>
</dbReference>
<protein>
    <submittedName>
        <fullName evidence="2">Alpha/beta fold hydrolase BchO</fullName>
    </submittedName>
</protein>
<sequence>MIPMDGPDWSQEGRDWPNREFSSFVTAAGLRWHVQRMGSGPVLLLVHGTGAATHSWRDLAPLLSRWFTVVAPDLPGHGFTAAPSVSRLSLPGMARALDGLLKALGVTPSLVVGHSAGAAILARMALDGMIAPRAIISLNGAFLPFREEQGRFFSTLAKLLVLNPFVPRLFAWRAADRHSVERLIAGTGSALGGPGVDYYTRVLRYPRHVAAALGMMANWDLVPLVRDLPRLKCRLVLVAGSADHAVPPHQAERIAARVPESSLETLPKLGHLAHEERPDLVADIILRVARQTGVIR</sequence>
<comment type="caution">
    <text evidence="2">The sequence shown here is derived from an EMBL/GenBank/DDBJ whole genome shotgun (WGS) entry which is preliminary data.</text>
</comment>
<evidence type="ECO:0000313" key="3">
    <source>
        <dbReference type="Proteomes" id="UP001596456"/>
    </source>
</evidence>
<dbReference type="InterPro" id="IPR029058">
    <property type="entry name" value="AB_hydrolase_fold"/>
</dbReference>
<keyword evidence="2" id="KW-0378">Hydrolase</keyword>
<dbReference type="InterPro" id="IPR000073">
    <property type="entry name" value="AB_hydrolase_1"/>
</dbReference>
<dbReference type="Gene3D" id="3.40.50.1820">
    <property type="entry name" value="alpha/beta hydrolase"/>
    <property type="match status" value="1"/>
</dbReference>
<dbReference type="PANTHER" id="PTHR46438:SF11">
    <property type="entry name" value="LIPASE-RELATED"/>
    <property type="match status" value="1"/>
</dbReference>
<dbReference type="EMBL" id="JBHTCM010000010">
    <property type="protein sequence ID" value="MFC7333550.1"/>
    <property type="molecule type" value="Genomic_DNA"/>
</dbReference>
<evidence type="ECO:0000259" key="1">
    <source>
        <dbReference type="Pfam" id="PF12697"/>
    </source>
</evidence>
<dbReference type="PRINTS" id="PR00111">
    <property type="entry name" value="ABHYDROLASE"/>
</dbReference>
<accession>A0ABW2KVZ6</accession>
<dbReference type="PANTHER" id="PTHR46438">
    <property type="entry name" value="ALPHA/BETA-HYDROLASES SUPERFAMILY PROTEIN"/>
    <property type="match status" value="1"/>
</dbReference>
<dbReference type="Proteomes" id="UP001596456">
    <property type="component" value="Unassembled WGS sequence"/>
</dbReference>
<evidence type="ECO:0000313" key="2">
    <source>
        <dbReference type="EMBL" id="MFC7333550.1"/>
    </source>
</evidence>
<dbReference type="GO" id="GO:0016787">
    <property type="term" value="F:hydrolase activity"/>
    <property type="evidence" value="ECO:0007669"/>
    <property type="project" value="UniProtKB-KW"/>
</dbReference>
<gene>
    <name evidence="2" type="primary">bchO</name>
    <name evidence="2" type="ORF">ACFQPS_10290</name>
</gene>
<feature type="domain" description="AB hydrolase-1" evidence="1">
    <location>
        <begin position="43"/>
        <end position="283"/>
    </location>
</feature>
<dbReference type="Pfam" id="PF12697">
    <property type="entry name" value="Abhydrolase_6"/>
    <property type="match status" value="1"/>
</dbReference>